<name>A0A0L0VHI3_9BASI</name>
<evidence type="ECO:0000256" key="1">
    <source>
        <dbReference type="SAM" id="MobiDB-lite"/>
    </source>
</evidence>
<dbReference type="EMBL" id="AJIL01000056">
    <property type="protein sequence ID" value="KNE98449.1"/>
    <property type="molecule type" value="Genomic_DNA"/>
</dbReference>
<proteinExistence type="predicted"/>
<reference evidence="3" key="1">
    <citation type="submission" date="2014-03" db="EMBL/GenBank/DDBJ databases">
        <title>The Genome Sequence of Puccinia striiformis f. sp. tritici PST-78.</title>
        <authorList>
            <consortium name="The Broad Institute Genome Sequencing Platform"/>
            <person name="Cuomo C."/>
            <person name="Hulbert S."/>
            <person name="Chen X."/>
            <person name="Walker B."/>
            <person name="Young S.K."/>
            <person name="Zeng Q."/>
            <person name="Gargeya S."/>
            <person name="Fitzgerald M."/>
            <person name="Haas B."/>
            <person name="Abouelleil A."/>
            <person name="Alvarado L."/>
            <person name="Arachchi H.M."/>
            <person name="Berlin A.M."/>
            <person name="Chapman S.B."/>
            <person name="Goldberg J."/>
            <person name="Griggs A."/>
            <person name="Gujja S."/>
            <person name="Hansen M."/>
            <person name="Howarth C."/>
            <person name="Imamovic A."/>
            <person name="Larimer J."/>
            <person name="McCowan C."/>
            <person name="Montmayeur A."/>
            <person name="Murphy C."/>
            <person name="Neiman D."/>
            <person name="Pearson M."/>
            <person name="Priest M."/>
            <person name="Roberts A."/>
            <person name="Saif S."/>
            <person name="Shea T."/>
            <person name="Sisk P."/>
            <person name="Sykes S."/>
            <person name="Wortman J."/>
            <person name="Nusbaum C."/>
            <person name="Birren B."/>
        </authorList>
    </citation>
    <scope>NUCLEOTIDE SEQUENCE [LARGE SCALE GENOMIC DNA]</scope>
    <source>
        <strain evidence="3">race PST-78</strain>
    </source>
</reference>
<comment type="caution">
    <text evidence="2">The sequence shown here is derived from an EMBL/GenBank/DDBJ whole genome shotgun (WGS) entry which is preliminary data.</text>
</comment>
<dbReference type="AlphaFoldDB" id="A0A0L0VHI3"/>
<sequence>MATHLPPVSSPLADSGRAPTQPIGFGAHSCKPKCYKHLPIAYATGIPIMTSSSKHSYRFTLDGIELAAETGYKALLRRRIRLSDLRSSAD</sequence>
<evidence type="ECO:0000313" key="3">
    <source>
        <dbReference type="Proteomes" id="UP000054564"/>
    </source>
</evidence>
<gene>
    <name evidence="2" type="ORF">PSTG_08188</name>
</gene>
<organism evidence="2 3">
    <name type="scientific">Puccinia striiformis f. sp. tritici PST-78</name>
    <dbReference type="NCBI Taxonomy" id="1165861"/>
    <lineage>
        <taxon>Eukaryota</taxon>
        <taxon>Fungi</taxon>
        <taxon>Dikarya</taxon>
        <taxon>Basidiomycota</taxon>
        <taxon>Pucciniomycotina</taxon>
        <taxon>Pucciniomycetes</taxon>
        <taxon>Pucciniales</taxon>
        <taxon>Pucciniaceae</taxon>
        <taxon>Puccinia</taxon>
    </lineage>
</organism>
<dbReference type="Proteomes" id="UP000054564">
    <property type="component" value="Unassembled WGS sequence"/>
</dbReference>
<protein>
    <submittedName>
        <fullName evidence="2">Uncharacterized protein</fullName>
    </submittedName>
</protein>
<feature type="region of interest" description="Disordered" evidence="1">
    <location>
        <begin position="1"/>
        <end position="20"/>
    </location>
</feature>
<keyword evidence="3" id="KW-1185">Reference proteome</keyword>
<evidence type="ECO:0000313" key="2">
    <source>
        <dbReference type="EMBL" id="KNE98449.1"/>
    </source>
</evidence>
<dbReference type="OrthoDB" id="2504976at2759"/>
<accession>A0A0L0VHI3</accession>